<evidence type="ECO:0000256" key="10">
    <source>
        <dbReference type="ARBA" id="ARBA00023077"/>
    </source>
</evidence>
<evidence type="ECO:0000256" key="7">
    <source>
        <dbReference type="ARBA" id="ARBA00022729"/>
    </source>
</evidence>
<evidence type="ECO:0000256" key="12">
    <source>
        <dbReference type="ARBA" id="ARBA00023170"/>
    </source>
</evidence>
<organism evidence="20 21">
    <name type="scientific">Curvibacter microcysteis</name>
    <dbReference type="NCBI Taxonomy" id="3026419"/>
    <lineage>
        <taxon>Bacteria</taxon>
        <taxon>Pseudomonadati</taxon>
        <taxon>Pseudomonadota</taxon>
        <taxon>Betaproteobacteria</taxon>
        <taxon>Burkholderiales</taxon>
        <taxon>Comamonadaceae</taxon>
        <taxon>Curvibacter</taxon>
    </lineage>
</organism>
<comment type="similarity">
    <text evidence="2 14 15">Belongs to the TonB-dependent receptor family.</text>
</comment>
<keyword evidence="9" id="KW-0406">Ion transport</keyword>
<dbReference type="Gene3D" id="2.170.130.10">
    <property type="entry name" value="TonB-dependent receptor, plug domain"/>
    <property type="match status" value="1"/>
</dbReference>
<dbReference type="InterPro" id="IPR036942">
    <property type="entry name" value="Beta-barrel_TonB_sf"/>
</dbReference>
<dbReference type="InterPro" id="IPR037066">
    <property type="entry name" value="Plug_dom_sf"/>
</dbReference>
<dbReference type="Gene3D" id="2.40.170.20">
    <property type="entry name" value="TonB-dependent receptor, beta-barrel domain"/>
    <property type="match status" value="1"/>
</dbReference>
<evidence type="ECO:0000259" key="18">
    <source>
        <dbReference type="Pfam" id="PF00593"/>
    </source>
</evidence>
<dbReference type="SUPFAM" id="SSF56935">
    <property type="entry name" value="Porins"/>
    <property type="match status" value="1"/>
</dbReference>
<dbReference type="InterPro" id="IPR012910">
    <property type="entry name" value="Plug_dom"/>
</dbReference>
<reference evidence="20 21" key="1">
    <citation type="submission" date="2023-02" db="EMBL/GenBank/DDBJ databases">
        <title>Bacterial whole genome sequence for Curvibacter sp. HBC28.</title>
        <authorList>
            <person name="Le V."/>
            <person name="Ko S.-R."/>
            <person name="Ahn C.-Y."/>
            <person name="Oh H.-M."/>
        </authorList>
    </citation>
    <scope>NUCLEOTIDE SEQUENCE [LARGE SCALE GENOMIC DNA]</scope>
    <source>
        <strain evidence="20 21">HBC28</strain>
    </source>
</reference>
<keyword evidence="8" id="KW-0408">Iron</keyword>
<evidence type="ECO:0000256" key="11">
    <source>
        <dbReference type="ARBA" id="ARBA00023136"/>
    </source>
</evidence>
<evidence type="ECO:0000256" key="13">
    <source>
        <dbReference type="ARBA" id="ARBA00023237"/>
    </source>
</evidence>
<evidence type="ECO:0000256" key="14">
    <source>
        <dbReference type="PROSITE-ProRule" id="PRU01360"/>
    </source>
</evidence>
<keyword evidence="6 14" id="KW-0812">Transmembrane</keyword>
<evidence type="ECO:0000259" key="19">
    <source>
        <dbReference type="Pfam" id="PF07715"/>
    </source>
</evidence>
<dbReference type="PANTHER" id="PTHR32552:SF68">
    <property type="entry name" value="FERRICHROME OUTER MEMBRANE TRANSPORTER_PHAGE RECEPTOR"/>
    <property type="match status" value="1"/>
</dbReference>
<keyword evidence="11 14" id="KW-0472">Membrane</keyword>
<evidence type="ECO:0000256" key="2">
    <source>
        <dbReference type="ARBA" id="ARBA00009810"/>
    </source>
</evidence>
<accession>A0ABT5MJL1</accession>
<evidence type="ECO:0000256" key="17">
    <source>
        <dbReference type="SAM" id="SignalP"/>
    </source>
</evidence>
<protein>
    <submittedName>
        <fullName evidence="20">TonB-dependent receptor</fullName>
    </submittedName>
</protein>
<evidence type="ECO:0000256" key="6">
    <source>
        <dbReference type="ARBA" id="ARBA00022692"/>
    </source>
</evidence>
<dbReference type="PANTHER" id="PTHR32552">
    <property type="entry name" value="FERRICHROME IRON RECEPTOR-RELATED"/>
    <property type="match status" value="1"/>
</dbReference>
<feature type="chain" id="PRO_5046665557" evidence="17">
    <location>
        <begin position="26"/>
        <end position="690"/>
    </location>
</feature>
<proteinExistence type="inferred from homology"/>
<dbReference type="InterPro" id="IPR039426">
    <property type="entry name" value="TonB-dep_rcpt-like"/>
</dbReference>
<keyword evidence="3 14" id="KW-0813">Transport</keyword>
<evidence type="ECO:0000256" key="4">
    <source>
        <dbReference type="ARBA" id="ARBA00022452"/>
    </source>
</evidence>
<dbReference type="RefSeq" id="WP_273928832.1">
    <property type="nucleotide sequence ID" value="NZ_JAQSIO010000009.1"/>
</dbReference>
<dbReference type="Pfam" id="PF00593">
    <property type="entry name" value="TonB_dep_Rec_b-barrel"/>
    <property type="match status" value="1"/>
</dbReference>
<evidence type="ECO:0000256" key="16">
    <source>
        <dbReference type="SAM" id="MobiDB-lite"/>
    </source>
</evidence>
<keyword evidence="7 17" id="KW-0732">Signal</keyword>
<feature type="region of interest" description="Disordered" evidence="16">
    <location>
        <begin position="256"/>
        <end position="275"/>
    </location>
</feature>
<name>A0ABT5MJL1_9BURK</name>
<evidence type="ECO:0000256" key="15">
    <source>
        <dbReference type="RuleBase" id="RU003357"/>
    </source>
</evidence>
<keyword evidence="21" id="KW-1185">Reference proteome</keyword>
<comment type="subcellular location">
    <subcellularLocation>
        <location evidence="1 14">Cell outer membrane</location>
        <topology evidence="1 14">Multi-pass membrane protein</topology>
    </subcellularLocation>
</comment>
<feature type="signal peptide" evidence="17">
    <location>
        <begin position="1"/>
        <end position="25"/>
    </location>
</feature>
<evidence type="ECO:0000256" key="5">
    <source>
        <dbReference type="ARBA" id="ARBA00022496"/>
    </source>
</evidence>
<evidence type="ECO:0000256" key="1">
    <source>
        <dbReference type="ARBA" id="ARBA00004571"/>
    </source>
</evidence>
<dbReference type="Pfam" id="PF07715">
    <property type="entry name" value="Plug"/>
    <property type="match status" value="1"/>
</dbReference>
<dbReference type="EMBL" id="JAQSIO010000009">
    <property type="protein sequence ID" value="MDD0816776.1"/>
    <property type="molecule type" value="Genomic_DNA"/>
</dbReference>
<sequence>MLFQQNLWPLAVASTLSCLHGHATAAGDAVITLGEVKVAADSNGPLPASSLLTSVDLLGADKIEDQNVNNSWELLGKMPGIQLTETRMGAESGKPTFRAFNGEGYINGIKVLIDGIPSNVNSGNQRFIDMIFPLELDYIEVVRGTNDPRYGLHNIGGNLQFATRQGGNYNDSRFSYGSHATREVQWALGRESGGLAQNYFIAKQDSNGYRQHSAYEKYTLGGKWFVSSADQSVKAGVVARLYSNQAQEPGFLTATQAANDPRQSGAHNANDGDSRDMKQLSAHLDWQITPQWQTSQKVYFNHYSDDRRVTFSNSAASSLNNLPRQRRFWDENQTGWLGTMTWRASPALVLDGGLNVERQKNLYQRYRFAYARPTNFSQPTTTSNDDQYSLNNVGAYLQAILQPTAQLKLVPGLRLDRFSGDTLVRNTGARGSLQDYGWIKQPKLSLVYSLDAHTSLYANWGRSFQILTGSRAPAYLMTASQAQFAPSLNTGSEIGLKFKPTPQSDARVALWRQEATNEVANMPSTGTTVGLGQTLRKGLDLQASARVSPQLQLWASHSLQEAKVLSAFTASGVSLAGKEVFATPRRISTVGLEYLAHEKLRLGLQGRAQGDYFIDDLNAQGKFGALLTFDASARYTVSPQVSVDFQIKNLANRRQAYVWYDNFFWPAGSAQPMYSPGAGRTAFVALNLKL</sequence>
<keyword evidence="10 15" id="KW-0798">TonB box</keyword>
<keyword evidence="12 20" id="KW-0675">Receptor</keyword>
<evidence type="ECO:0000256" key="8">
    <source>
        <dbReference type="ARBA" id="ARBA00023004"/>
    </source>
</evidence>
<dbReference type="PROSITE" id="PS52016">
    <property type="entry name" value="TONB_DEPENDENT_REC_3"/>
    <property type="match status" value="1"/>
</dbReference>
<gene>
    <name evidence="20" type="ORF">PSQ39_19235</name>
</gene>
<evidence type="ECO:0000256" key="3">
    <source>
        <dbReference type="ARBA" id="ARBA00022448"/>
    </source>
</evidence>
<evidence type="ECO:0000313" key="20">
    <source>
        <dbReference type="EMBL" id="MDD0816776.1"/>
    </source>
</evidence>
<keyword evidence="4 14" id="KW-1134">Transmembrane beta strand</keyword>
<evidence type="ECO:0000256" key="9">
    <source>
        <dbReference type="ARBA" id="ARBA00023065"/>
    </source>
</evidence>
<comment type="caution">
    <text evidence="20">The sequence shown here is derived from an EMBL/GenBank/DDBJ whole genome shotgun (WGS) entry which is preliminary data.</text>
</comment>
<feature type="domain" description="TonB-dependent receptor plug" evidence="19">
    <location>
        <begin position="50"/>
        <end position="157"/>
    </location>
</feature>
<feature type="domain" description="TonB-dependent receptor-like beta-barrel" evidence="18">
    <location>
        <begin position="241"/>
        <end position="650"/>
    </location>
</feature>
<dbReference type="Proteomes" id="UP001528672">
    <property type="component" value="Unassembled WGS sequence"/>
</dbReference>
<keyword evidence="13 14" id="KW-0998">Cell outer membrane</keyword>
<keyword evidence="5" id="KW-0410">Iron transport</keyword>
<evidence type="ECO:0000313" key="21">
    <source>
        <dbReference type="Proteomes" id="UP001528672"/>
    </source>
</evidence>
<dbReference type="InterPro" id="IPR000531">
    <property type="entry name" value="Beta-barrel_TonB"/>
</dbReference>
<feature type="compositionally biased region" description="Polar residues" evidence="16">
    <location>
        <begin position="256"/>
        <end position="267"/>
    </location>
</feature>